<accession>A0ABY4C6R3</accession>
<evidence type="ECO:0008006" key="3">
    <source>
        <dbReference type="Google" id="ProtNLM"/>
    </source>
</evidence>
<keyword evidence="2" id="KW-1185">Reference proteome</keyword>
<dbReference type="EMBL" id="CP094528">
    <property type="protein sequence ID" value="UOE45886.1"/>
    <property type="molecule type" value="Genomic_DNA"/>
</dbReference>
<reference evidence="1 2" key="1">
    <citation type="submission" date="2022-03" db="EMBL/GenBank/DDBJ databases">
        <title>Mucilaginibacter sp. isolated from the gut of Protaetia brevitarsis seulensis larvae.</title>
        <authorList>
            <person name="Won M."/>
            <person name="Kim S.-J."/>
            <person name="Kwon S.-W."/>
        </authorList>
    </citation>
    <scope>NUCLEOTIDE SEQUENCE [LARGE SCALE GENOMIC DNA]</scope>
    <source>
        <strain evidence="1 2">CFWR-12</strain>
    </source>
</reference>
<dbReference type="Pfam" id="PF25595">
    <property type="entry name" value="Phage_TTP_16"/>
    <property type="match status" value="1"/>
</dbReference>
<organism evidence="1 2">
    <name type="scientific">Agromyces larvae</name>
    <dbReference type="NCBI Taxonomy" id="2929802"/>
    <lineage>
        <taxon>Bacteria</taxon>
        <taxon>Bacillati</taxon>
        <taxon>Actinomycetota</taxon>
        <taxon>Actinomycetes</taxon>
        <taxon>Micrococcales</taxon>
        <taxon>Microbacteriaceae</taxon>
        <taxon>Agromyces</taxon>
    </lineage>
</organism>
<dbReference type="Proteomes" id="UP000832097">
    <property type="component" value="Chromosome"/>
</dbReference>
<evidence type="ECO:0000313" key="1">
    <source>
        <dbReference type="EMBL" id="UOE45886.1"/>
    </source>
</evidence>
<dbReference type="InterPro" id="IPR058009">
    <property type="entry name" value="TTP_Phage_16"/>
</dbReference>
<evidence type="ECO:0000313" key="2">
    <source>
        <dbReference type="Proteomes" id="UP000832097"/>
    </source>
</evidence>
<gene>
    <name evidence="1" type="ORF">MTO99_09145</name>
</gene>
<proteinExistence type="predicted"/>
<name>A0ABY4C6R3_9MICO</name>
<dbReference type="Gene3D" id="2.60.40.1080">
    <property type="match status" value="1"/>
</dbReference>
<protein>
    <recommendedName>
        <fullName evidence="3">BIG2 domain-containing protein</fullName>
    </recommendedName>
</protein>
<dbReference type="RefSeq" id="WP_243558584.1">
    <property type="nucleotide sequence ID" value="NZ_CP094528.1"/>
</dbReference>
<sequence>MTDVRAQSNKAVGWFAGPDTAITDDRWVSGPTLAELQSLLNISAETKIDGTDFGLEASEQSDDRSFADAAGAQSRSFDSASGSIEIFTPSRGETSGLRVQVWNTLAKPRTKLAIAQRFITNQAAAIAPGQVVNLFRVITDDRQHNRNDVSRTLGIGLVLQDNLLSNYVVPSAVPTAVTLTPDGEDGFDVVVGTPLYLKATYEGVNVTVGADYASSDENIFTVTKHGILIPRAAGTATLTVSIAGSAAGTPIDVTVTAP</sequence>